<accession>A0AAV9IK68</accession>
<keyword evidence="5" id="KW-0687">Ribonucleoprotein</keyword>
<keyword evidence="8" id="KW-1185">Reference proteome</keyword>
<name>A0AAV9IK68_9RHOD</name>
<evidence type="ECO:0000313" key="8">
    <source>
        <dbReference type="Proteomes" id="UP001300502"/>
    </source>
</evidence>
<dbReference type="PANTHER" id="PTHR21183">
    <property type="entry name" value="RIBOSOMAL PROTEIN L47, MITOCHONDRIAL-RELATED"/>
    <property type="match status" value="1"/>
</dbReference>
<gene>
    <name evidence="7" type="ORF">GAYE_SCF43G5661</name>
</gene>
<dbReference type="Proteomes" id="UP001300502">
    <property type="component" value="Unassembled WGS sequence"/>
</dbReference>
<dbReference type="EMBL" id="JANCYU010000055">
    <property type="protein sequence ID" value="KAK4527734.1"/>
    <property type="molecule type" value="Genomic_DNA"/>
</dbReference>
<dbReference type="GO" id="GO:0003735">
    <property type="term" value="F:structural constituent of ribosome"/>
    <property type="evidence" value="ECO:0007669"/>
    <property type="project" value="InterPro"/>
</dbReference>
<evidence type="ECO:0000256" key="4">
    <source>
        <dbReference type="ARBA" id="ARBA00023128"/>
    </source>
</evidence>
<dbReference type="Pfam" id="PF06984">
    <property type="entry name" value="MRP-L47"/>
    <property type="match status" value="1"/>
</dbReference>
<dbReference type="GO" id="GO:0005762">
    <property type="term" value="C:mitochondrial large ribosomal subunit"/>
    <property type="evidence" value="ECO:0007669"/>
    <property type="project" value="TreeGrafter"/>
</dbReference>
<evidence type="ECO:0000313" key="7">
    <source>
        <dbReference type="EMBL" id="KAK4527734.1"/>
    </source>
</evidence>
<evidence type="ECO:0000256" key="3">
    <source>
        <dbReference type="ARBA" id="ARBA00022980"/>
    </source>
</evidence>
<organism evidence="7 8">
    <name type="scientific">Galdieria yellowstonensis</name>
    <dbReference type="NCBI Taxonomy" id="3028027"/>
    <lineage>
        <taxon>Eukaryota</taxon>
        <taxon>Rhodophyta</taxon>
        <taxon>Bangiophyceae</taxon>
        <taxon>Galdieriales</taxon>
        <taxon>Galdieriaceae</taxon>
        <taxon>Galdieria</taxon>
    </lineage>
</organism>
<comment type="caution">
    <text evidence="7">The sequence shown here is derived from an EMBL/GenBank/DDBJ whole genome shotgun (WGS) entry which is preliminary data.</text>
</comment>
<comment type="subcellular location">
    <subcellularLocation>
        <location evidence="1">Mitochondrion</location>
    </subcellularLocation>
</comment>
<dbReference type="Gene3D" id="6.10.330.20">
    <property type="match status" value="1"/>
</dbReference>
<proteinExistence type="inferred from homology"/>
<evidence type="ECO:0000256" key="1">
    <source>
        <dbReference type="ARBA" id="ARBA00004173"/>
    </source>
</evidence>
<dbReference type="GO" id="GO:0032543">
    <property type="term" value="P:mitochondrial translation"/>
    <property type="evidence" value="ECO:0007669"/>
    <property type="project" value="TreeGrafter"/>
</dbReference>
<evidence type="ECO:0000256" key="2">
    <source>
        <dbReference type="ARBA" id="ARBA00009254"/>
    </source>
</evidence>
<dbReference type="InterPro" id="IPR010729">
    <property type="entry name" value="Ribosomal_uL29_mit"/>
</dbReference>
<dbReference type="PANTHER" id="PTHR21183:SF18">
    <property type="entry name" value="LARGE RIBOSOMAL SUBUNIT PROTEIN UL29M"/>
    <property type="match status" value="1"/>
</dbReference>
<sequence>MQRVGLVGDSVTKFHLLRRSFAQYARPWNNPEGIYAFVRREKDLGSLPGREWTIDELRLKSFDDLHKLWWVLIKERNALLTERDWCRTAKREWNGEKALEKVNLSMANIKQAVSEQKSFVSGLLEIADLVEEEDEETKELIKQGAAIREEKERLQKEKEAKEGYRTPYRLSPRKQKYKMRALLQRTKLGH</sequence>
<comment type="similarity">
    <text evidence="2">Belongs to the universal ribosomal protein uL29 family.</text>
</comment>
<protein>
    <recommendedName>
        <fullName evidence="6">Large ribosomal subunit protein uL29m</fullName>
    </recommendedName>
</protein>
<keyword evidence="3" id="KW-0689">Ribosomal protein</keyword>
<keyword evidence="4" id="KW-0496">Mitochondrion</keyword>
<evidence type="ECO:0000256" key="5">
    <source>
        <dbReference type="ARBA" id="ARBA00023274"/>
    </source>
</evidence>
<evidence type="ECO:0000256" key="6">
    <source>
        <dbReference type="ARBA" id="ARBA00035289"/>
    </source>
</evidence>
<dbReference type="AlphaFoldDB" id="A0AAV9IK68"/>
<dbReference type="InterPro" id="IPR038340">
    <property type="entry name" value="MRP-L47_sf"/>
</dbReference>
<reference evidence="7 8" key="1">
    <citation type="submission" date="2022-07" db="EMBL/GenBank/DDBJ databases">
        <title>Genome-wide signatures of adaptation to extreme environments.</title>
        <authorList>
            <person name="Cho C.H."/>
            <person name="Yoon H.S."/>
        </authorList>
    </citation>
    <scope>NUCLEOTIDE SEQUENCE [LARGE SCALE GENOMIC DNA]</scope>
    <source>
        <strain evidence="7 8">108.79 E11</strain>
    </source>
</reference>